<evidence type="ECO:0000313" key="4">
    <source>
        <dbReference type="EMBL" id="SEN04602.1"/>
    </source>
</evidence>
<keyword evidence="2" id="KW-0812">Transmembrane</keyword>
<accession>A0A1H8DBF2</accession>
<feature type="transmembrane region" description="Helical" evidence="2">
    <location>
        <begin position="132"/>
        <end position="155"/>
    </location>
</feature>
<reference evidence="4 5" key="1">
    <citation type="submission" date="2016-10" db="EMBL/GenBank/DDBJ databases">
        <authorList>
            <person name="de Groot N.N."/>
        </authorList>
    </citation>
    <scope>NUCLEOTIDE SEQUENCE [LARGE SCALE GENOMIC DNA]</scope>
    <source>
        <strain evidence="4 5">CGMCC 4.2026</strain>
    </source>
</reference>
<feature type="compositionally biased region" description="Low complexity" evidence="1">
    <location>
        <begin position="8"/>
        <end position="22"/>
    </location>
</feature>
<dbReference type="EMBL" id="FODD01000001">
    <property type="protein sequence ID" value="SEN04602.1"/>
    <property type="molecule type" value="Genomic_DNA"/>
</dbReference>
<evidence type="ECO:0000256" key="2">
    <source>
        <dbReference type="SAM" id="Phobius"/>
    </source>
</evidence>
<feature type="transmembrane region" description="Helical" evidence="2">
    <location>
        <begin position="46"/>
        <end position="68"/>
    </location>
</feature>
<feature type="transmembrane region" description="Helical" evidence="2">
    <location>
        <begin position="104"/>
        <end position="126"/>
    </location>
</feature>
<dbReference type="RefSeq" id="WP_069462206.1">
    <property type="nucleotide sequence ID" value="NZ_FODD01000001.1"/>
</dbReference>
<keyword evidence="2" id="KW-0472">Membrane</keyword>
<evidence type="ECO:0000256" key="1">
    <source>
        <dbReference type="SAM" id="MobiDB-lite"/>
    </source>
</evidence>
<evidence type="ECO:0000259" key="3">
    <source>
        <dbReference type="Pfam" id="PF03779"/>
    </source>
</evidence>
<feature type="domain" description="SPW repeat-containing integral membrane" evidence="3">
    <location>
        <begin position="51"/>
        <end position="147"/>
    </location>
</feature>
<dbReference type="Pfam" id="PF03779">
    <property type="entry name" value="SPW"/>
    <property type="match status" value="1"/>
</dbReference>
<dbReference type="InterPro" id="IPR005530">
    <property type="entry name" value="SPW"/>
</dbReference>
<dbReference type="STRING" id="310780.SAMN05216267_100120"/>
<organism evidence="4 5">
    <name type="scientific">Actinacidiphila rubida</name>
    <dbReference type="NCBI Taxonomy" id="310780"/>
    <lineage>
        <taxon>Bacteria</taxon>
        <taxon>Bacillati</taxon>
        <taxon>Actinomycetota</taxon>
        <taxon>Actinomycetes</taxon>
        <taxon>Kitasatosporales</taxon>
        <taxon>Streptomycetaceae</taxon>
        <taxon>Actinacidiphila</taxon>
    </lineage>
</organism>
<gene>
    <name evidence="4" type="ORF">SAMN05216267_100120</name>
</gene>
<protein>
    <submittedName>
        <fullName evidence="4">SPW repeat-containing protein</fullName>
    </submittedName>
</protein>
<keyword evidence="5" id="KW-1185">Reference proteome</keyword>
<feature type="region of interest" description="Disordered" evidence="1">
    <location>
        <begin position="1"/>
        <end position="26"/>
    </location>
</feature>
<sequence>MATDSTHSAGSGRSGAAAAPSDSHIESHPDIVSLRNRYETVNESPVSGLVEGLCLLSGLYLAISPWVVGFDNFTALKVSNLITGLALAVLALGYGSALERTHNLGWVACAIGVWTIIAPWCVVGNASVWKVILSNAIVGGVICMVGLATMGFGPLAKRRAKGSRRATTV</sequence>
<proteinExistence type="predicted"/>
<name>A0A1H8DBF2_9ACTN</name>
<dbReference type="AlphaFoldDB" id="A0A1H8DBF2"/>
<feature type="transmembrane region" description="Helical" evidence="2">
    <location>
        <begin position="74"/>
        <end position="92"/>
    </location>
</feature>
<keyword evidence="2" id="KW-1133">Transmembrane helix</keyword>
<dbReference type="OrthoDB" id="3638638at2"/>
<evidence type="ECO:0000313" key="5">
    <source>
        <dbReference type="Proteomes" id="UP000181951"/>
    </source>
</evidence>
<dbReference type="Proteomes" id="UP000181951">
    <property type="component" value="Unassembled WGS sequence"/>
</dbReference>